<evidence type="ECO:0000256" key="3">
    <source>
        <dbReference type="ARBA" id="ARBA00022448"/>
    </source>
</evidence>
<keyword evidence="8" id="KW-0472">Membrane</keyword>
<keyword evidence="6" id="KW-0999">Mitochondrion inner membrane</keyword>
<evidence type="ECO:0000256" key="1">
    <source>
        <dbReference type="ARBA" id="ARBA00004141"/>
    </source>
</evidence>
<dbReference type="PANTHER" id="PTHR45618">
    <property type="entry name" value="MITOCHONDRIAL DICARBOXYLATE CARRIER-RELATED"/>
    <property type="match status" value="1"/>
</dbReference>
<dbReference type="InterPro" id="IPR018108">
    <property type="entry name" value="MCP_transmembrane"/>
</dbReference>
<dbReference type="Gene3D" id="1.50.40.10">
    <property type="entry name" value="Mitochondrial carrier domain"/>
    <property type="match status" value="1"/>
</dbReference>
<protein>
    <submittedName>
        <fullName evidence="10">Uncharacterized protein</fullName>
    </submittedName>
</protein>
<proteinExistence type="inferred from homology"/>
<evidence type="ECO:0000256" key="9">
    <source>
        <dbReference type="RuleBase" id="RU000488"/>
    </source>
</evidence>
<keyword evidence="4 9" id="KW-0812">Transmembrane</keyword>
<accession>A0A0D2Y9J8</accession>
<dbReference type="PROSITE" id="PS50920">
    <property type="entry name" value="SOLCAR"/>
    <property type="match status" value="1"/>
</dbReference>
<dbReference type="EnsemblFungi" id="FOXG_12968T0">
    <property type="protein sequence ID" value="FOXG_12968P0"/>
    <property type="gene ID" value="FOXG_12968"/>
</dbReference>
<keyword evidence="5" id="KW-0677">Repeat</keyword>
<dbReference type="VEuPathDB" id="FungiDB:FOXG_12968"/>
<dbReference type="SUPFAM" id="SSF103506">
    <property type="entry name" value="Mitochondrial carrier"/>
    <property type="match status" value="1"/>
</dbReference>
<evidence type="ECO:0000256" key="5">
    <source>
        <dbReference type="ARBA" id="ARBA00022737"/>
    </source>
</evidence>
<dbReference type="Proteomes" id="UP000002489">
    <property type="component" value="Unassembled WGS sequence"/>
</dbReference>
<sequence>MTTMRHRILRRWPWCSPGKPTDLALVRMQTDGLLPAAKRSNYRSVIDALVSITKAEGGRALWAGAIPTIARAMSLNLGPNKLFTMKDVKNPC</sequence>
<evidence type="ECO:0000256" key="4">
    <source>
        <dbReference type="ARBA" id="ARBA00022692"/>
    </source>
</evidence>
<comment type="subcellular location">
    <subcellularLocation>
        <location evidence="1">Membrane</location>
        <topology evidence="1">Multi-pass membrane protein</topology>
    </subcellularLocation>
</comment>
<evidence type="ECO:0000256" key="7">
    <source>
        <dbReference type="ARBA" id="ARBA00022989"/>
    </source>
</evidence>
<evidence type="ECO:0000256" key="8">
    <source>
        <dbReference type="ARBA" id="ARBA00023136"/>
    </source>
</evidence>
<name>A0A0D2Y9J8_FUSOF</name>
<keyword evidence="3 9" id="KW-0813">Transport</keyword>
<organism evidence="10 11">
    <name type="scientific">Fusarium oxysporum (strain Fo5176)</name>
    <name type="common">Fusarium vascular wilt</name>
    <dbReference type="NCBI Taxonomy" id="660025"/>
    <lineage>
        <taxon>Eukaryota</taxon>
        <taxon>Fungi</taxon>
        <taxon>Dikarya</taxon>
        <taxon>Ascomycota</taxon>
        <taxon>Pezizomycotina</taxon>
        <taxon>Sordariomycetes</taxon>
        <taxon>Hypocreomycetidae</taxon>
        <taxon>Hypocreales</taxon>
        <taxon>Nectriaceae</taxon>
        <taxon>Fusarium</taxon>
        <taxon>Fusarium oxysporum species complex</taxon>
    </lineage>
</organism>
<evidence type="ECO:0000313" key="10">
    <source>
        <dbReference type="EnsemblFungi" id="FOXG_12968P0"/>
    </source>
</evidence>
<dbReference type="GO" id="GO:0016020">
    <property type="term" value="C:membrane"/>
    <property type="evidence" value="ECO:0007669"/>
    <property type="project" value="UniProtKB-SubCell"/>
</dbReference>
<dbReference type="InterPro" id="IPR050391">
    <property type="entry name" value="Mito_Metabolite_Transporter"/>
</dbReference>
<evidence type="ECO:0000256" key="2">
    <source>
        <dbReference type="ARBA" id="ARBA00006375"/>
    </source>
</evidence>
<gene>
    <name evidence="10" type="primary">28954263</name>
</gene>
<dbReference type="Pfam" id="PF00153">
    <property type="entry name" value="Mito_carr"/>
    <property type="match status" value="1"/>
</dbReference>
<comment type="similarity">
    <text evidence="2 9">Belongs to the mitochondrial carrier (TC 2.A.29) family.</text>
</comment>
<dbReference type="InterPro" id="IPR023395">
    <property type="entry name" value="MCP_dom_sf"/>
</dbReference>
<reference evidence="10" key="2">
    <citation type="submission" date="2025-08" db="UniProtKB">
        <authorList>
            <consortium name="EnsemblFungi"/>
        </authorList>
    </citation>
    <scope>IDENTIFICATION</scope>
    <source>
        <strain evidence="10">4287 / CBS 123668 / FGSC 9935 / NRRL 34936</strain>
    </source>
</reference>
<keyword evidence="6" id="KW-0496">Mitochondrion</keyword>
<reference evidence="11" key="1">
    <citation type="journal article" date="2012" name="Mol. Plant Microbe Interact.">
        <title>A highly conserved effector in Fusarium oxysporum is required for full virulence on Arabidopsis.</title>
        <authorList>
            <person name="Thatcher L.F."/>
            <person name="Gardiner D.M."/>
            <person name="Kazan K."/>
            <person name="Manners J."/>
        </authorList>
    </citation>
    <scope>NUCLEOTIDE SEQUENCE [LARGE SCALE GENOMIC DNA]</scope>
    <source>
        <strain evidence="11">Fo5176</strain>
    </source>
</reference>
<dbReference type="AlphaFoldDB" id="A0A0D2Y9J8"/>
<evidence type="ECO:0000313" key="11">
    <source>
        <dbReference type="Proteomes" id="UP000002489"/>
    </source>
</evidence>
<evidence type="ECO:0000256" key="6">
    <source>
        <dbReference type="ARBA" id="ARBA00022792"/>
    </source>
</evidence>
<keyword evidence="7" id="KW-1133">Transmembrane helix</keyword>